<accession>A0A4C1URN5</accession>
<organism evidence="2 3">
    <name type="scientific">Eumeta variegata</name>
    <name type="common">Bagworm moth</name>
    <name type="synonym">Eumeta japonica</name>
    <dbReference type="NCBI Taxonomy" id="151549"/>
    <lineage>
        <taxon>Eukaryota</taxon>
        <taxon>Metazoa</taxon>
        <taxon>Ecdysozoa</taxon>
        <taxon>Arthropoda</taxon>
        <taxon>Hexapoda</taxon>
        <taxon>Insecta</taxon>
        <taxon>Pterygota</taxon>
        <taxon>Neoptera</taxon>
        <taxon>Endopterygota</taxon>
        <taxon>Lepidoptera</taxon>
        <taxon>Glossata</taxon>
        <taxon>Ditrysia</taxon>
        <taxon>Tineoidea</taxon>
        <taxon>Psychidae</taxon>
        <taxon>Oiketicinae</taxon>
        <taxon>Eumeta</taxon>
    </lineage>
</organism>
<evidence type="ECO:0000313" key="2">
    <source>
        <dbReference type="EMBL" id="GBP29115.1"/>
    </source>
</evidence>
<comment type="caution">
    <text evidence="2">The sequence shown here is derived from an EMBL/GenBank/DDBJ whole genome shotgun (WGS) entry which is preliminary data.</text>
</comment>
<gene>
    <name evidence="2" type="ORF">EVAR_17651_1</name>
</gene>
<proteinExistence type="predicted"/>
<evidence type="ECO:0000256" key="1">
    <source>
        <dbReference type="SAM" id="MobiDB-lite"/>
    </source>
</evidence>
<reference evidence="2 3" key="1">
    <citation type="journal article" date="2019" name="Commun. Biol.">
        <title>The bagworm genome reveals a unique fibroin gene that provides high tensile strength.</title>
        <authorList>
            <person name="Kono N."/>
            <person name="Nakamura H."/>
            <person name="Ohtoshi R."/>
            <person name="Tomita M."/>
            <person name="Numata K."/>
            <person name="Arakawa K."/>
        </authorList>
    </citation>
    <scope>NUCLEOTIDE SEQUENCE [LARGE SCALE GENOMIC DNA]</scope>
</reference>
<feature type="region of interest" description="Disordered" evidence="1">
    <location>
        <begin position="12"/>
        <end position="31"/>
    </location>
</feature>
<dbReference type="Proteomes" id="UP000299102">
    <property type="component" value="Unassembled WGS sequence"/>
</dbReference>
<name>A0A4C1URN5_EUMVA</name>
<protein>
    <submittedName>
        <fullName evidence="2">Uncharacterized protein</fullName>
    </submittedName>
</protein>
<dbReference type="AlphaFoldDB" id="A0A4C1URN5"/>
<dbReference type="EMBL" id="BGZK01000216">
    <property type="protein sequence ID" value="GBP29115.1"/>
    <property type="molecule type" value="Genomic_DNA"/>
</dbReference>
<sequence>MPIGSLLFCCAQKPSSPSPSADDNRRDSGQTRHRTAALYVCIAKRIIPSNLCRERTIRRRTVGIYQSPTVLYEGLTTKFSASHEYRIPVSKEVKSQRLRGIRRGSPRPPAAAAGHRVTLWAAVSERQIQCNRHRVPEVTTTHESCPDLEYLVSKQAAISPFARRVPDAAAAR</sequence>
<keyword evidence="3" id="KW-1185">Reference proteome</keyword>
<evidence type="ECO:0000313" key="3">
    <source>
        <dbReference type="Proteomes" id="UP000299102"/>
    </source>
</evidence>